<dbReference type="EMBL" id="JAYMYQ010000003">
    <property type="protein sequence ID" value="KAK7344735.1"/>
    <property type="molecule type" value="Genomic_DNA"/>
</dbReference>
<name>A0AAN9QNU8_CANGL</name>
<proteinExistence type="predicted"/>
<dbReference type="AlphaFoldDB" id="A0AAN9QNU8"/>
<gene>
    <name evidence="1" type="ORF">VNO77_14718</name>
</gene>
<keyword evidence="2" id="KW-1185">Reference proteome</keyword>
<evidence type="ECO:0000313" key="2">
    <source>
        <dbReference type="Proteomes" id="UP001367508"/>
    </source>
</evidence>
<dbReference type="Proteomes" id="UP001367508">
    <property type="component" value="Unassembled WGS sequence"/>
</dbReference>
<reference evidence="1 2" key="1">
    <citation type="submission" date="2024-01" db="EMBL/GenBank/DDBJ databases">
        <title>The genomes of 5 underutilized Papilionoideae crops provide insights into root nodulation and disease resistanc.</title>
        <authorList>
            <person name="Jiang F."/>
        </authorList>
    </citation>
    <scope>NUCLEOTIDE SEQUENCE [LARGE SCALE GENOMIC DNA]</scope>
    <source>
        <strain evidence="1">LVBAO_FW01</strain>
        <tissue evidence="1">Leaves</tissue>
    </source>
</reference>
<comment type="caution">
    <text evidence="1">The sequence shown here is derived from an EMBL/GenBank/DDBJ whole genome shotgun (WGS) entry which is preliminary data.</text>
</comment>
<evidence type="ECO:0000313" key="1">
    <source>
        <dbReference type="EMBL" id="KAK7344735.1"/>
    </source>
</evidence>
<protein>
    <submittedName>
        <fullName evidence="1">Uncharacterized protein</fullName>
    </submittedName>
</protein>
<organism evidence="1 2">
    <name type="scientific">Canavalia gladiata</name>
    <name type="common">Sword bean</name>
    <name type="synonym">Dolichos gladiatus</name>
    <dbReference type="NCBI Taxonomy" id="3824"/>
    <lineage>
        <taxon>Eukaryota</taxon>
        <taxon>Viridiplantae</taxon>
        <taxon>Streptophyta</taxon>
        <taxon>Embryophyta</taxon>
        <taxon>Tracheophyta</taxon>
        <taxon>Spermatophyta</taxon>
        <taxon>Magnoliopsida</taxon>
        <taxon>eudicotyledons</taxon>
        <taxon>Gunneridae</taxon>
        <taxon>Pentapetalae</taxon>
        <taxon>rosids</taxon>
        <taxon>fabids</taxon>
        <taxon>Fabales</taxon>
        <taxon>Fabaceae</taxon>
        <taxon>Papilionoideae</taxon>
        <taxon>50 kb inversion clade</taxon>
        <taxon>NPAAA clade</taxon>
        <taxon>indigoferoid/millettioid clade</taxon>
        <taxon>Phaseoleae</taxon>
        <taxon>Canavalia</taxon>
    </lineage>
</organism>
<accession>A0AAN9QNU8</accession>
<sequence length="117" mass="12835">MGVQKAIPSIILVLMISRTMCGTLGTSIRFSEETFMALTQLSLGTIGLLESKLGVIMLMLPGIGRCKSQKLFLWFVLLNAQCDEMEACVMCPLNLPVKDSLQLGSNLDVLEGKKIER</sequence>